<keyword evidence="2" id="KW-1185">Reference proteome</keyword>
<protein>
    <submittedName>
        <fullName evidence="1">Uncharacterized protein</fullName>
    </submittedName>
</protein>
<gene>
    <name evidence="1" type="ORF">QE152_g30564</name>
</gene>
<sequence>MKLITRRLNGLLMREKINRPVIEEVLSLASDYERVIYKAMLENELLKGRLLELERERESMRMENLRREEVWKQERERDAIRINELATMKSDKNESSEVVKERVLKEVSPWVNVRVRGVRKLKSGGVAIETASERELDSLRASAKFRQCGMNVELPRAIGPRALIFDVPSQMTEAGIIEELYRKNVEGLFEEKEFKERMRIVSRRENAKDKSVGNVVLEGS</sequence>
<dbReference type="EMBL" id="JASPKY010000413">
    <property type="protein sequence ID" value="KAK9701485.1"/>
    <property type="molecule type" value="Genomic_DNA"/>
</dbReference>
<organism evidence="1 2">
    <name type="scientific">Popillia japonica</name>
    <name type="common">Japanese beetle</name>
    <dbReference type="NCBI Taxonomy" id="7064"/>
    <lineage>
        <taxon>Eukaryota</taxon>
        <taxon>Metazoa</taxon>
        <taxon>Ecdysozoa</taxon>
        <taxon>Arthropoda</taxon>
        <taxon>Hexapoda</taxon>
        <taxon>Insecta</taxon>
        <taxon>Pterygota</taxon>
        <taxon>Neoptera</taxon>
        <taxon>Endopterygota</taxon>
        <taxon>Coleoptera</taxon>
        <taxon>Polyphaga</taxon>
        <taxon>Scarabaeiformia</taxon>
        <taxon>Scarabaeidae</taxon>
        <taxon>Rutelinae</taxon>
        <taxon>Popillia</taxon>
    </lineage>
</organism>
<proteinExistence type="predicted"/>
<name>A0AAW1JDK4_POPJA</name>
<evidence type="ECO:0000313" key="1">
    <source>
        <dbReference type="EMBL" id="KAK9701485.1"/>
    </source>
</evidence>
<reference evidence="1 2" key="1">
    <citation type="journal article" date="2024" name="BMC Genomics">
        <title>De novo assembly and annotation of Popillia japonica's genome with initial clues to its potential as an invasive pest.</title>
        <authorList>
            <person name="Cucini C."/>
            <person name="Boschi S."/>
            <person name="Funari R."/>
            <person name="Cardaioli E."/>
            <person name="Iannotti N."/>
            <person name="Marturano G."/>
            <person name="Paoli F."/>
            <person name="Bruttini M."/>
            <person name="Carapelli A."/>
            <person name="Frati F."/>
            <person name="Nardi F."/>
        </authorList>
    </citation>
    <scope>NUCLEOTIDE SEQUENCE [LARGE SCALE GENOMIC DNA]</scope>
    <source>
        <strain evidence="1">DMR45628</strain>
    </source>
</reference>
<dbReference type="AlphaFoldDB" id="A0AAW1JDK4"/>
<accession>A0AAW1JDK4</accession>
<dbReference type="Proteomes" id="UP001458880">
    <property type="component" value="Unassembled WGS sequence"/>
</dbReference>
<evidence type="ECO:0000313" key="2">
    <source>
        <dbReference type="Proteomes" id="UP001458880"/>
    </source>
</evidence>
<comment type="caution">
    <text evidence="1">The sequence shown here is derived from an EMBL/GenBank/DDBJ whole genome shotgun (WGS) entry which is preliminary data.</text>
</comment>